<feature type="compositionally biased region" description="Polar residues" evidence="1">
    <location>
        <begin position="223"/>
        <end position="266"/>
    </location>
</feature>
<feature type="compositionally biased region" description="Low complexity" evidence="1">
    <location>
        <begin position="208"/>
        <end position="222"/>
    </location>
</feature>
<sequence length="513" mass="54791">MFTNGTEGELAMLLDMRTIEKEMDSQTLLHRSYSEDLDPNSETVSFSSSEPNNNGVCSPVSKNVVSPVPPRKIRAEDFMDSENEKSEYEWLLTPPGTPLFSSMESESEKNPTSKNDMLNSRSTALKPRLVNIQEESNSVSNIANLQSGQLNSSCASNRKPSSKASAATASRSATPTSRPTLTKSTKPTRSATPTLRVNVKASVPPVRPSTTAKTTARSSTPSERSVSTTKKISRSATPNRCPSNPTCSSITSRPNERSSSTSKFNARSSSNPRPSRGTFPLIMTRPSKPSEVLNFPLDEAARPLSERPASATRGRPVAASSAKSSSLRAMSNGKTRQKPSSPSKQLASNRSSAYNSGKVFPFKPRIRSSDENEVSPVVMGTKMVERVVNMRKLAPPKQGSYRSSSGDPSSKSSIDATGFGRTLSNKSLDMALRHMDITLSISGKVRPVVTKTQASSIDSGSSRSAKVGTIGVSDSPLATSSNGSSAQSAWGSSIRLEGSETEDTDIATETLSS</sequence>
<feature type="region of interest" description="Disordered" evidence="1">
    <location>
        <begin position="33"/>
        <end position="128"/>
    </location>
</feature>
<name>A0A6J1EUT5_CUCMO</name>
<feature type="compositionally biased region" description="Polar residues" evidence="1">
    <location>
        <begin position="40"/>
        <end position="56"/>
    </location>
</feature>
<dbReference type="KEGG" id="cmos:111438122"/>
<dbReference type="PANTHER" id="PTHR31949">
    <property type="entry name" value="GASTRIC MUCIN-LIKE PROTEIN"/>
    <property type="match status" value="1"/>
</dbReference>
<dbReference type="GO" id="GO:0043622">
    <property type="term" value="P:cortical microtubule organization"/>
    <property type="evidence" value="ECO:0007669"/>
    <property type="project" value="TreeGrafter"/>
</dbReference>
<evidence type="ECO:0000256" key="1">
    <source>
        <dbReference type="SAM" id="MobiDB-lite"/>
    </source>
</evidence>
<gene>
    <name evidence="3" type="primary">LOC111438122</name>
</gene>
<reference evidence="3" key="1">
    <citation type="submission" date="2025-08" db="UniProtKB">
        <authorList>
            <consortium name="RefSeq"/>
        </authorList>
    </citation>
    <scope>IDENTIFICATION</scope>
    <source>
        <tissue evidence="3">Young leaves</tissue>
    </source>
</reference>
<feature type="region of interest" description="Disordered" evidence="1">
    <location>
        <begin position="149"/>
        <end position="291"/>
    </location>
</feature>
<evidence type="ECO:0000313" key="3">
    <source>
        <dbReference type="RefSeq" id="XP_022931827.1"/>
    </source>
</evidence>
<dbReference type="GeneID" id="111438122"/>
<dbReference type="GO" id="GO:0055028">
    <property type="term" value="C:cortical microtubule"/>
    <property type="evidence" value="ECO:0007669"/>
    <property type="project" value="TreeGrafter"/>
</dbReference>
<feature type="compositionally biased region" description="Low complexity" evidence="1">
    <location>
        <begin position="455"/>
        <end position="464"/>
    </location>
</feature>
<feature type="compositionally biased region" description="Low complexity" evidence="1">
    <location>
        <begin position="318"/>
        <end position="331"/>
    </location>
</feature>
<proteinExistence type="predicted"/>
<feature type="region of interest" description="Disordered" evidence="1">
    <location>
        <begin position="392"/>
        <end position="420"/>
    </location>
</feature>
<feature type="compositionally biased region" description="Basic and acidic residues" evidence="1">
    <location>
        <begin position="73"/>
        <end position="88"/>
    </location>
</feature>
<feature type="region of interest" description="Disordered" evidence="1">
    <location>
        <begin position="304"/>
        <end position="364"/>
    </location>
</feature>
<accession>A0A6J1EUT5</accession>
<feature type="compositionally biased region" description="Polar residues" evidence="1">
    <location>
        <begin position="476"/>
        <end position="491"/>
    </location>
</feature>
<feature type="compositionally biased region" description="Low complexity" evidence="1">
    <location>
        <begin position="267"/>
        <end position="276"/>
    </location>
</feature>
<evidence type="ECO:0000313" key="2">
    <source>
        <dbReference type="Proteomes" id="UP000504609"/>
    </source>
</evidence>
<dbReference type="PANTHER" id="PTHR31949:SF15">
    <property type="entry name" value="ENDOCHITINASE A-LIKE ISOFORM X1"/>
    <property type="match status" value="1"/>
</dbReference>
<feature type="region of interest" description="Disordered" evidence="1">
    <location>
        <begin position="452"/>
        <end position="513"/>
    </location>
</feature>
<keyword evidence="2" id="KW-1185">Reference proteome</keyword>
<protein>
    <submittedName>
        <fullName evidence="3">TRIO and F-actin-binding protein-like</fullName>
    </submittedName>
</protein>
<dbReference type="RefSeq" id="XP_022931827.1">
    <property type="nucleotide sequence ID" value="XM_023076059.1"/>
</dbReference>
<feature type="compositionally biased region" description="Polar residues" evidence="1">
    <location>
        <begin position="112"/>
        <end position="123"/>
    </location>
</feature>
<feature type="compositionally biased region" description="Low complexity" evidence="1">
    <location>
        <begin position="158"/>
        <end position="180"/>
    </location>
</feature>
<feature type="compositionally biased region" description="Polar residues" evidence="1">
    <location>
        <begin position="332"/>
        <end position="355"/>
    </location>
</feature>
<feature type="compositionally biased region" description="Low complexity" evidence="1">
    <location>
        <begin position="400"/>
        <end position="413"/>
    </location>
</feature>
<feature type="compositionally biased region" description="Polar residues" evidence="1">
    <location>
        <begin position="181"/>
        <end position="195"/>
    </location>
</feature>
<organism evidence="2 3">
    <name type="scientific">Cucurbita moschata</name>
    <name type="common">Winter crookneck squash</name>
    <name type="synonym">Cucurbita pepo var. moschata</name>
    <dbReference type="NCBI Taxonomy" id="3662"/>
    <lineage>
        <taxon>Eukaryota</taxon>
        <taxon>Viridiplantae</taxon>
        <taxon>Streptophyta</taxon>
        <taxon>Embryophyta</taxon>
        <taxon>Tracheophyta</taxon>
        <taxon>Spermatophyta</taxon>
        <taxon>Magnoliopsida</taxon>
        <taxon>eudicotyledons</taxon>
        <taxon>Gunneridae</taxon>
        <taxon>Pentapetalae</taxon>
        <taxon>rosids</taxon>
        <taxon>fabids</taxon>
        <taxon>Cucurbitales</taxon>
        <taxon>Cucurbitaceae</taxon>
        <taxon>Cucurbiteae</taxon>
        <taxon>Cucurbita</taxon>
    </lineage>
</organism>
<dbReference type="Proteomes" id="UP000504609">
    <property type="component" value="Unplaced"/>
</dbReference>
<dbReference type="AlphaFoldDB" id="A0A6J1EUT5"/>